<dbReference type="InterPro" id="IPR041465">
    <property type="entry name" value="SfsA_N"/>
</dbReference>
<dbReference type="GeneID" id="10276458"/>
<evidence type="ECO:0000256" key="1">
    <source>
        <dbReference type="HAMAP-Rule" id="MF_00095"/>
    </source>
</evidence>
<dbReference type="HOGENOM" id="CLU_052299_1_0_2"/>
<sequence length="238" mass="27173">MKIENIFEGIFVERPNRFLVHFKLNSADKTVEMAHLRDPGRLTELLTPNIKLLLRKATNPNRKTGYDVIAVHNNNRWILINSGFHSDLASELIKSGLIRDINDYSIDRREFSYGNSRIDFLLKAATSIPMLLEVKGCTLVEEGLAKFPDAPTLRGKKHLDELSKSTKNGYEAAVLFLIIRDDAEEFTPNTPMDPDFAASLKNADENRVKIIAYSFQNIYKNNILEIRPFKRVPIVLDN</sequence>
<proteinExistence type="inferred from homology"/>
<dbReference type="PANTHER" id="PTHR30545">
    <property type="entry name" value="SUGAR FERMENTATION STIMULATION PROTEIN A"/>
    <property type="match status" value="1"/>
</dbReference>
<keyword evidence="5" id="KW-1185">Reference proteome</keyword>
<dbReference type="RefSeq" id="WP_013643640.1">
    <property type="nucleotide sequence ID" value="NC_015216.1"/>
</dbReference>
<evidence type="ECO:0000259" key="3">
    <source>
        <dbReference type="Pfam" id="PF17746"/>
    </source>
</evidence>
<dbReference type="GO" id="GO:0003677">
    <property type="term" value="F:DNA binding"/>
    <property type="evidence" value="ECO:0007669"/>
    <property type="project" value="InterPro"/>
</dbReference>
<comment type="similarity">
    <text evidence="1">Belongs to the SfsA family.</text>
</comment>
<name>F0T6Q6_METLA</name>
<dbReference type="AlphaFoldDB" id="F0T6Q6"/>
<dbReference type="OrthoDB" id="34139at2157"/>
<feature type="domain" description="Sugar fermentation stimulation protein C-terminal" evidence="2">
    <location>
        <begin position="85"/>
        <end position="216"/>
    </location>
</feature>
<dbReference type="NCBIfam" id="TIGR00230">
    <property type="entry name" value="sfsA"/>
    <property type="match status" value="1"/>
</dbReference>
<dbReference type="eggNOG" id="arCOG04115">
    <property type="taxonomic scope" value="Archaea"/>
</dbReference>
<evidence type="ECO:0000259" key="2">
    <source>
        <dbReference type="Pfam" id="PF03749"/>
    </source>
</evidence>
<dbReference type="InterPro" id="IPR040452">
    <property type="entry name" value="SfsA_C"/>
</dbReference>
<dbReference type="HAMAP" id="MF_00095">
    <property type="entry name" value="SfsA"/>
    <property type="match status" value="1"/>
</dbReference>
<dbReference type="Gene3D" id="3.40.1350.60">
    <property type="match status" value="1"/>
</dbReference>
<dbReference type="Pfam" id="PF03749">
    <property type="entry name" value="SfsA"/>
    <property type="match status" value="1"/>
</dbReference>
<dbReference type="STRING" id="877455.Metbo_0036"/>
<feature type="domain" description="SfsA N-terminal OB" evidence="3">
    <location>
        <begin position="12"/>
        <end position="80"/>
    </location>
</feature>
<reference evidence="4 5" key="2">
    <citation type="journal article" date="2014" name="Int. J. Syst. Evol. Microbiol.">
        <title>Methanobacterium paludis sp. nov. and a novel strain of Methanobacterium lacus isolated from northern peatlands.</title>
        <authorList>
            <person name="Cadillo-Quiroz H."/>
            <person name="Brauer S.L."/>
            <person name="Goodson N."/>
            <person name="Yavitt J.B."/>
            <person name="Zinder S.H."/>
        </authorList>
    </citation>
    <scope>NUCLEOTIDE SEQUENCE [LARGE SCALE GENOMIC DNA]</scope>
    <source>
        <strain evidence="4 5">AL-21</strain>
    </source>
</reference>
<dbReference type="Gene3D" id="2.40.50.580">
    <property type="match status" value="1"/>
</dbReference>
<evidence type="ECO:0000313" key="5">
    <source>
        <dbReference type="Proteomes" id="UP000007490"/>
    </source>
</evidence>
<dbReference type="PANTHER" id="PTHR30545:SF2">
    <property type="entry name" value="SUGAR FERMENTATION STIMULATION PROTEIN A"/>
    <property type="match status" value="1"/>
</dbReference>
<dbReference type="Pfam" id="PF17746">
    <property type="entry name" value="SfsA_N"/>
    <property type="match status" value="1"/>
</dbReference>
<organism evidence="4 5">
    <name type="scientific">Methanobacterium lacus (strain AL-21)</name>
    <dbReference type="NCBI Taxonomy" id="877455"/>
    <lineage>
        <taxon>Archaea</taxon>
        <taxon>Methanobacteriati</taxon>
        <taxon>Methanobacteriota</taxon>
        <taxon>Methanomada group</taxon>
        <taxon>Methanobacteria</taxon>
        <taxon>Methanobacteriales</taxon>
        <taxon>Methanobacteriaceae</taxon>
        <taxon>Methanobacterium</taxon>
    </lineage>
</organism>
<gene>
    <name evidence="1" type="primary">sfsA</name>
    <name evidence="4" type="ordered locus">Metbo_0036</name>
</gene>
<accession>F0T6Q6</accession>
<dbReference type="KEGG" id="mel:Metbo_0036"/>
<dbReference type="Proteomes" id="UP000007490">
    <property type="component" value="Chromosome"/>
</dbReference>
<evidence type="ECO:0000313" key="4">
    <source>
        <dbReference type="EMBL" id="ADZ08289.1"/>
    </source>
</evidence>
<dbReference type="InterPro" id="IPR005224">
    <property type="entry name" value="SfsA"/>
</dbReference>
<dbReference type="EMBL" id="CP002551">
    <property type="protein sequence ID" value="ADZ08289.1"/>
    <property type="molecule type" value="Genomic_DNA"/>
</dbReference>
<reference evidence="5" key="1">
    <citation type="submission" date="2011-02" db="EMBL/GenBank/DDBJ databases">
        <title>Complete sequence of Methanobacterium sp. AL-21.</title>
        <authorList>
            <consortium name="US DOE Joint Genome Institute"/>
            <person name="Lucas S."/>
            <person name="Copeland A."/>
            <person name="Lapidus A."/>
            <person name="Cheng J.-F."/>
            <person name="Goodwin L."/>
            <person name="Pitluck S."/>
            <person name="Chertkov O."/>
            <person name="Detter J.C."/>
            <person name="Han C."/>
            <person name="Tapia R."/>
            <person name="Land M."/>
            <person name="Hauser L."/>
            <person name="Kyrpides N."/>
            <person name="Ivanova N."/>
            <person name="Mikhailova N."/>
            <person name="Pagani I."/>
            <person name="Cadillo-Quiroz H."/>
            <person name="Imachi H."/>
            <person name="Zinder S."/>
            <person name="Liu W."/>
            <person name="Woyke T."/>
        </authorList>
    </citation>
    <scope>NUCLEOTIDE SEQUENCE [LARGE SCALE GENOMIC DNA]</scope>
    <source>
        <strain evidence="5">AL-21</strain>
    </source>
</reference>
<dbReference type="CDD" id="cd22359">
    <property type="entry name" value="SfsA-like_bacterial"/>
    <property type="match status" value="1"/>
</dbReference>
<protein>
    <recommendedName>
        <fullName evidence="1">Sugar fermentation stimulation protein homolog</fullName>
    </recommendedName>
</protein>